<dbReference type="RefSeq" id="WP_040101214.1">
    <property type="nucleotide sequence ID" value="NZ_JWJD01000011.1"/>
</dbReference>
<sequence length="146" mass="15677">MIPIKSRQGFTLLEVLIALSLFAVGLLAVATLQGTGLRAAGAAELRTQGRAAAKSLAEHLLALPYDHDDLQDVNGNGRAGLDDRDDEDAPADHVWEPPGIARIRVFWNIAEDDPVPGLKTVRILALWQAQGGKQSTTLEFIRAAGF</sequence>
<evidence type="ECO:0000313" key="3">
    <source>
        <dbReference type="EMBL" id="KIH75446.1"/>
    </source>
</evidence>
<dbReference type="Pfam" id="PF07963">
    <property type="entry name" value="N_methyl"/>
    <property type="match status" value="1"/>
</dbReference>
<keyword evidence="2" id="KW-1133">Transmembrane helix</keyword>
<name>A0A0C2HER6_9BACT</name>
<reference evidence="3 4" key="1">
    <citation type="submission" date="2014-12" db="EMBL/GenBank/DDBJ databases">
        <title>Genomes of Geoalkalibacter ferrihydriticus and Geoalkalibacter subterraneus, two haloalkaliphilic metal-reducing members of the Geobacteraceae.</title>
        <authorList>
            <person name="Badalamenti J.P."/>
            <person name="Torres C.I."/>
            <person name="Krajmalnik-Brown R."/>
            <person name="Bond D.R."/>
        </authorList>
    </citation>
    <scope>NUCLEOTIDE SEQUENCE [LARGE SCALE GENOMIC DNA]</scope>
    <source>
        <strain evidence="3 4">DSM 17813</strain>
    </source>
</reference>
<protein>
    <recommendedName>
        <fullName evidence="5">Type IV pilus modification protein PilV</fullName>
    </recommendedName>
</protein>
<feature type="transmembrane region" description="Helical" evidence="2">
    <location>
        <begin position="12"/>
        <end position="32"/>
    </location>
</feature>
<accession>A0A0C2HER6</accession>
<keyword evidence="2" id="KW-0472">Membrane</keyword>
<evidence type="ECO:0008006" key="5">
    <source>
        <dbReference type="Google" id="ProtNLM"/>
    </source>
</evidence>
<dbReference type="NCBIfam" id="TIGR02532">
    <property type="entry name" value="IV_pilin_GFxxxE"/>
    <property type="match status" value="1"/>
</dbReference>
<gene>
    <name evidence="3" type="ORF">GFER_16850</name>
</gene>
<dbReference type="InterPro" id="IPR012902">
    <property type="entry name" value="N_methyl_site"/>
</dbReference>
<feature type="region of interest" description="Disordered" evidence="1">
    <location>
        <begin position="74"/>
        <end position="93"/>
    </location>
</feature>
<comment type="caution">
    <text evidence="3">The sequence shown here is derived from an EMBL/GenBank/DDBJ whole genome shotgun (WGS) entry which is preliminary data.</text>
</comment>
<evidence type="ECO:0000256" key="1">
    <source>
        <dbReference type="SAM" id="MobiDB-lite"/>
    </source>
</evidence>
<keyword evidence="2" id="KW-0812">Transmembrane</keyword>
<dbReference type="PROSITE" id="PS00409">
    <property type="entry name" value="PROKAR_NTER_METHYL"/>
    <property type="match status" value="1"/>
</dbReference>
<keyword evidence="4" id="KW-1185">Reference proteome</keyword>
<dbReference type="AlphaFoldDB" id="A0A0C2HER6"/>
<evidence type="ECO:0000256" key="2">
    <source>
        <dbReference type="SAM" id="Phobius"/>
    </source>
</evidence>
<organism evidence="3 4">
    <name type="scientific">Geoalkalibacter ferrihydriticus DSM 17813</name>
    <dbReference type="NCBI Taxonomy" id="1121915"/>
    <lineage>
        <taxon>Bacteria</taxon>
        <taxon>Pseudomonadati</taxon>
        <taxon>Thermodesulfobacteriota</taxon>
        <taxon>Desulfuromonadia</taxon>
        <taxon>Desulfuromonadales</taxon>
        <taxon>Geoalkalibacteraceae</taxon>
        <taxon>Geoalkalibacter</taxon>
    </lineage>
</organism>
<dbReference type="Proteomes" id="UP000035068">
    <property type="component" value="Unassembled WGS sequence"/>
</dbReference>
<proteinExistence type="predicted"/>
<evidence type="ECO:0000313" key="4">
    <source>
        <dbReference type="Proteomes" id="UP000035068"/>
    </source>
</evidence>
<dbReference type="EMBL" id="JWJD01000011">
    <property type="protein sequence ID" value="KIH75446.1"/>
    <property type="molecule type" value="Genomic_DNA"/>
</dbReference>